<dbReference type="Proteomes" id="UP001054945">
    <property type="component" value="Unassembled WGS sequence"/>
</dbReference>
<accession>A0AAV4QHN0</accession>
<proteinExistence type="predicted"/>
<name>A0AAV4QHN0_CAEEX</name>
<dbReference type="EMBL" id="BPLR01006233">
    <property type="protein sequence ID" value="GIY08339.1"/>
    <property type="molecule type" value="Genomic_DNA"/>
</dbReference>
<sequence length="101" mass="11234">MSAAEIAFLSHHTLSSPTIIKIASFIKLIEDNLGGFFQFCCHTNNLMTYFPFGLPQTLFPVITVDFALLFDSITAPRSTTKSAANRCLGAIMEFKRDLLQD</sequence>
<organism evidence="1 2">
    <name type="scientific">Caerostris extrusa</name>
    <name type="common">Bark spider</name>
    <name type="synonym">Caerostris bankana</name>
    <dbReference type="NCBI Taxonomy" id="172846"/>
    <lineage>
        <taxon>Eukaryota</taxon>
        <taxon>Metazoa</taxon>
        <taxon>Ecdysozoa</taxon>
        <taxon>Arthropoda</taxon>
        <taxon>Chelicerata</taxon>
        <taxon>Arachnida</taxon>
        <taxon>Araneae</taxon>
        <taxon>Araneomorphae</taxon>
        <taxon>Entelegynae</taxon>
        <taxon>Araneoidea</taxon>
        <taxon>Araneidae</taxon>
        <taxon>Caerostris</taxon>
    </lineage>
</organism>
<evidence type="ECO:0000313" key="2">
    <source>
        <dbReference type="Proteomes" id="UP001054945"/>
    </source>
</evidence>
<reference evidence="1 2" key="1">
    <citation type="submission" date="2021-06" db="EMBL/GenBank/DDBJ databases">
        <title>Caerostris extrusa draft genome.</title>
        <authorList>
            <person name="Kono N."/>
            <person name="Arakawa K."/>
        </authorList>
    </citation>
    <scope>NUCLEOTIDE SEQUENCE [LARGE SCALE GENOMIC DNA]</scope>
</reference>
<dbReference type="AlphaFoldDB" id="A0AAV4QHN0"/>
<gene>
    <name evidence="1" type="ORF">CEXT_596581</name>
</gene>
<protein>
    <submittedName>
        <fullName evidence="1">Uncharacterized protein</fullName>
    </submittedName>
</protein>
<comment type="caution">
    <text evidence="1">The sequence shown here is derived from an EMBL/GenBank/DDBJ whole genome shotgun (WGS) entry which is preliminary data.</text>
</comment>
<evidence type="ECO:0000313" key="1">
    <source>
        <dbReference type="EMBL" id="GIY08339.1"/>
    </source>
</evidence>
<keyword evidence="2" id="KW-1185">Reference proteome</keyword>